<reference evidence="1" key="1">
    <citation type="submission" date="2021-04" db="EMBL/GenBank/DDBJ databases">
        <authorList>
            <person name="Tunstrom K."/>
        </authorList>
    </citation>
    <scope>NUCLEOTIDE SEQUENCE</scope>
</reference>
<dbReference type="PANTHER" id="PTHR46238:SF8">
    <property type="entry name" value="ENDONUCLEASE_EXONUCLEASE_PHOSPHATASE DOMAIN-CONTAINING PROTEIN"/>
    <property type="match status" value="1"/>
</dbReference>
<evidence type="ECO:0000313" key="1">
    <source>
        <dbReference type="EMBL" id="CAG5015473.1"/>
    </source>
</evidence>
<accession>A0A8S3XBJ6</accession>
<protein>
    <submittedName>
        <fullName evidence="1">(apollo) hypothetical protein</fullName>
    </submittedName>
</protein>
<comment type="caution">
    <text evidence="1">The sequence shown here is derived from an EMBL/GenBank/DDBJ whole genome shotgun (WGS) entry which is preliminary data.</text>
</comment>
<dbReference type="OrthoDB" id="424543at2759"/>
<sequence length="244" mass="28733">MAEVQSDLIIWQKCLERRGLRVNREKTVYMYCNFSNANIIVIPCPSIEGSPLKRVEEFKYLGSIVVPKACIESDIQNRTQTAWLKWRSLSGILCDSRMPTKIKGNVYKRAVRPALLYGSECWPMRKTDEQKLHVTEIKVLRWSGGVSRTDKIRNDYIRGSFKVAMVHEKLREKRLRWYGHVMRRDDDHMTKRVMNIEEGKKGRGQPPITWLQTLKNDLKSTNISERTTHNRTMWRKITRRADPN</sequence>
<dbReference type="AlphaFoldDB" id="A0A8S3XBJ6"/>
<evidence type="ECO:0000313" key="2">
    <source>
        <dbReference type="Proteomes" id="UP000691718"/>
    </source>
</evidence>
<proteinExistence type="predicted"/>
<keyword evidence="2" id="KW-1185">Reference proteome</keyword>
<dbReference type="EMBL" id="CAJQZP010001079">
    <property type="protein sequence ID" value="CAG5015473.1"/>
    <property type="molecule type" value="Genomic_DNA"/>
</dbReference>
<gene>
    <name evidence="1" type="ORF">PAPOLLO_LOCUS16375</name>
</gene>
<organism evidence="1 2">
    <name type="scientific">Parnassius apollo</name>
    <name type="common">Apollo butterfly</name>
    <name type="synonym">Papilio apollo</name>
    <dbReference type="NCBI Taxonomy" id="110799"/>
    <lineage>
        <taxon>Eukaryota</taxon>
        <taxon>Metazoa</taxon>
        <taxon>Ecdysozoa</taxon>
        <taxon>Arthropoda</taxon>
        <taxon>Hexapoda</taxon>
        <taxon>Insecta</taxon>
        <taxon>Pterygota</taxon>
        <taxon>Neoptera</taxon>
        <taxon>Endopterygota</taxon>
        <taxon>Lepidoptera</taxon>
        <taxon>Glossata</taxon>
        <taxon>Ditrysia</taxon>
        <taxon>Papilionoidea</taxon>
        <taxon>Papilionidae</taxon>
        <taxon>Parnassiinae</taxon>
        <taxon>Parnassini</taxon>
        <taxon>Parnassius</taxon>
        <taxon>Parnassius</taxon>
    </lineage>
</organism>
<dbReference type="PANTHER" id="PTHR46238">
    <property type="entry name" value="REVERSE TRANSCRIPTASE DOMAIN-CONTAINING PROTEIN"/>
    <property type="match status" value="1"/>
</dbReference>
<name>A0A8S3XBJ6_PARAO</name>
<dbReference type="Proteomes" id="UP000691718">
    <property type="component" value="Unassembled WGS sequence"/>
</dbReference>